<dbReference type="PANTHER" id="PTHR15885">
    <property type="entry name" value="COILED-COIL DOMAIN-CONTAINING PROTEIN 174"/>
    <property type="match status" value="1"/>
</dbReference>
<proteinExistence type="predicted"/>
<feature type="compositionally biased region" description="Pro residues" evidence="2">
    <location>
        <begin position="352"/>
        <end position="371"/>
    </location>
</feature>
<keyword evidence="1" id="KW-0175">Coiled coil</keyword>
<evidence type="ECO:0000256" key="1">
    <source>
        <dbReference type="ARBA" id="ARBA00023054"/>
    </source>
</evidence>
<sequence length="424" mass="47289">MSHKSKAKEKGISTTSFFDLKAELSKQEADFAKSKAAGKRTIVGGVPRPDKKPTVWARQNKGVSARATRDLELEAIDKPTLESARAVLERKAKIYEKLRKGKSGGLNDAQYNSLLVDVSSFYLSFCARDSDLGVWQFDTAGPSGMYEADSDDEDESLTVPKGPNEDQNDPVIEYEDEFGRVRTSRLSEVPRHLLPKEHKDPDSDEDDIIYNPEGHFPVYEPSEERIQDIEKKYAESNNPLVDRYDSTRENRAKGAGFYQFSADEETRKAQMEELKAARTETEKAREDSGAMDVKPGDIEGMRDGEITKTSGASRAMEKRKRELEERRKLIEAKRRKVTQQPKREDGESGPSAAPPPSEPTQPAPPPPPEPLDPFAVLEASVTASHTGEDKLKGKAKAKPANEADAFLSQLEEEFLGTMGKKQRR</sequence>
<feature type="compositionally biased region" description="Basic and acidic residues" evidence="2">
    <location>
        <begin position="264"/>
        <end position="306"/>
    </location>
</feature>
<dbReference type="EMBL" id="JAACJK010000001">
    <property type="protein sequence ID" value="KAF5342534.1"/>
    <property type="molecule type" value="Genomic_DNA"/>
</dbReference>
<feature type="region of interest" description="Disordered" evidence="2">
    <location>
        <begin position="144"/>
        <end position="171"/>
    </location>
</feature>
<gene>
    <name evidence="3" type="ORF">D9611_001544</name>
</gene>
<accession>A0A8H5CJK6</accession>
<reference evidence="3 4" key="1">
    <citation type="journal article" date="2020" name="ISME J.">
        <title>Uncovering the hidden diversity of litter-decomposition mechanisms in mushroom-forming fungi.</title>
        <authorList>
            <person name="Floudas D."/>
            <person name="Bentzer J."/>
            <person name="Ahren D."/>
            <person name="Johansson T."/>
            <person name="Persson P."/>
            <person name="Tunlid A."/>
        </authorList>
    </citation>
    <scope>NUCLEOTIDE SEQUENCE [LARGE SCALE GENOMIC DNA]</scope>
    <source>
        <strain evidence="3 4">CBS 175.51</strain>
    </source>
</reference>
<feature type="compositionally biased region" description="Basic and acidic residues" evidence="2">
    <location>
        <begin position="315"/>
        <end position="332"/>
    </location>
</feature>
<dbReference type="Proteomes" id="UP000541558">
    <property type="component" value="Unassembled WGS sequence"/>
</dbReference>
<organism evidence="3 4">
    <name type="scientific">Ephemerocybe angulata</name>
    <dbReference type="NCBI Taxonomy" id="980116"/>
    <lineage>
        <taxon>Eukaryota</taxon>
        <taxon>Fungi</taxon>
        <taxon>Dikarya</taxon>
        <taxon>Basidiomycota</taxon>
        <taxon>Agaricomycotina</taxon>
        <taxon>Agaricomycetes</taxon>
        <taxon>Agaricomycetidae</taxon>
        <taxon>Agaricales</taxon>
        <taxon>Agaricineae</taxon>
        <taxon>Psathyrellaceae</taxon>
        <taxon>Ephemerocybe</taxon>
    </lineage>
</organism>
<comment type="caution">
    <text evidence="3">The sequence shown here is derived from an EMBL/GenBank/DDBJ whole genome shotgun (WGS) entry which is preliminary data.</text>
</comment>
<protein>
    <submittedName>
        <fullName evidence="3">Uncharacterized protein</fullName>
    </submittedName>
</protein>
<dbReference type="InterPro" id="IPR025066">
    <property type="entry name" value="CCDC174-like"/>
</dbReference>
<feature type="compositionally biased region" description="Basic and acidic residues" evidence="2">
    <location>
        <begin position="242"/>
        <end position="252"/>
    </location>
</feature>
<dbReference type="AlphaFoldDB" id="A0A8H5CJK6"/>
<dbReference type="PANTHER" id="PTHR15885:SF1">
    <property type="entry name" value="COILED-COIL DOMAIN-CONTAINING PROTEIN 174"/>
    <property type="match status" value="1"/>
</dbReference>
<dbReference type="Pfam" id="PF13300">
    <property type="entry name" value="DUF4078"/>
    <property type="match status" value="1"/>
</dbReference>
<feature type="region of interest" description="Disordered" evidence="2">
    <location>
        <begin position="42"/>
        <end position="61"/>
    </location>
</feature>
<feature type="region of interest" description="Disordered" evidence="2">
    <location>
        <begin position="240"/>
        <end position="401"/>
    </location>
</feature>
<evidence type="ECO:0000313" key="3">
    <source>
        <dbReference type="EMBL" id="KAF5342534.1"/>
    </source>
</evidence>
<feature type="region of interest" description="Disordered" evidence="2">
    <location>
        <begin position="189"/>
        <end position="220"/>
    </location>
</feature>
<evidence type="ECO:0000313" key="4">
    <source>
        <dbReference type="Proteomes" id="UP000541558"/>
    </source>
</evidence>
<dbReference type="GO" id="GO:0005634">
    <property type="term" value="C:nucleus"/>
    <property type="evidence" value="ECO:0007669"/>
    <property type="project" value="TreeGrafter"/>
</dbReference>
<keyword evidence="4" id="KW-1185">Reference proteome</keyword>
<name>A0A8H5CJK6_9AGAR</name>
<dbReference type="OrthoDB" id="333551at2759"/>
<feature type="compositionally biased region" description="Basic and acidic residues" evidence="2">
    <location>
        <begin position="189"/>
        <end position="201"/>
    </location>
</feature>
<evidence type="ECO:0000256" key="2">
    <source>
        <dbReference type="SAM" id="MobiDB-lite"/>
    </source>
</evidence>